<evidence type="ECO:0000313" key="1">
    <source>
        <dbReference type="EMBL" id="AEW61779.1"/>
    </source>
</evidence>
<reference evidence="1 2" key="1">
    <citation type="journal article" date="2012" name="J. Bacteriol.">
        <title>Complete genome sequence of Klebsiella pneumoniae subsp. pneumoniae HS11286, a multidrug-resistant strain isolated from human sputum.</title>
        <authorList>
            <person name="Liu P."/>
            <person name="Li P."/>
            <person name="Jiang X."/>
            <person name="Bi D."/>
            <person name="Xie Y."/>
            <person name="Tai C."/>
            <person name="Deng Z."/>
            <person name="Rajakumar K."/>
            <person name="Ou H.Y."/>
        </authorList>
    </citation>
    <scope>NUCLEOTIDE SEQUENCE [LARGE SCALE GENOMIC DNA]</scope>
    <source>
        <strain evidence="1 2">HS11286</strain>
    </source>
</reference>
<protein>
    <submittedName>
        <fullName evidence="1">Uncharacterized protein</fullName>
    </submittedName>
</protein>
<keyword evidence="2" id="KW-1185">Reference proteome</keyword>
<dbReference type="KEGG" id="kpm:KPHS_30810"/>
<dbReference type="EMBL" id="CP003200">
    <property type="protein sequence ID" value="AEW61779.1"/>
    <property type="molecule type" value="Genomic_DNA"/>
</dbReference>
<dbReference type="RefSeq" id="YP_005227381.1">
    <property type="nucleotide sequence ID" value="NC_016845.1"/>
</dbReference>
<dbReference type="RefSeq" id="WP_014343158.1">
    <property type="nucleotide sequence ID" value="NC_016845.1"/>
</dbReference>
<dbReference type="AlphaFoldDB" id="A0A0H3GZA1"/>
<evidence type="ECO:0000313" key="2">
    <source>
        <dbReference type="Proteomes" id="UP000007841"/>
    </source>
</evidence>
<dbReference type="Proteomes" id="UP000007841">
    <property type="component" value="Chromosome"/>
</dbReference>
<accession>A0A0H3GZA1</accession>
<dbReference type="GeneID" id="11848102"/>
<name>A0A0H3GZA1_KLEPH</name>
<sequence length="42" mass="5263">MRFPFYAFILHKNTHAHFYMQPETFPLVNYLLNGPVYRRIYR</sequence>
<organism evidence="1 2">
    <name type="scientific">Klebsiella pneumoniae subsp. pneumoniae (strain HS11286)</name>
    <dbReference type="NCBI Taxonomy" id="1125630"/>
    <lineage>
        <taxon>Bacteria</taxon>
        <taxon>Pseudomonadati</taxon>
        <taxon>Pseudomonadota</taxon>
        <taxon>Gammaproteobacteria</taxon>
        <taxon>Enterobacterales</taxon>
        <taxon>Enterobacteriaceae</taxon>
        <taxon>Klebsiella/Raoultella group</taxon>
        <taxon>Klebsiella</taxon>
        <taxon>Klebsiella pneumoniae complex</taxon>
    </lineage>
</organism>
<dbReference type="HOGENOM" id="CLU_216364_0_0_6"/>
<proteinExistence type="predicted"/>
<gene>
    <name evidence="1" type="ordered locus">KPHS_30810</name>
</gene>